<dbReference type="OrthoDB" id="360310at2759"/>
<dbReference type="OMA" id="GCNFPPD"/>
<protein>
    <submittedName>
        <fullName evidence="1">Uncharacterized protein</fullName>
    </submittedName>
</protein>
<evidence type="ECO:0000313" key="2">
    <source>
        <dbReference type="Proteomes" id="UP000003786"/>
    </source>
</evidence>
<dbReference type="KEGG" id="tot:TOT_030000047"/>
<dbReference type="eggNOG" id="ENOG502TN5M">
    <property type="taxonomic scope" value="Eukaryota"/>
</dbReference>
<dbReference type="EMBL" id="AP011948">
    <property type="protein sequence ID" value="BAM40785.1"/>
    <property type="molecule type" value="Genomic_DNA"/>
</dbReference>
<sequence>MFYNTHFNNKNNFDVFVRNRLSDNMEDPGLGANFGLHNVYDLCKAKPASPEDSHPCVNELKLNSEGVWECDIHIPVQAGNQTNLKSIYRNEPKFSKNAFGVGNLNKDISTADTDFEEDEECGSNFKRAQRNFPGGKFIPVFGHKGCHFPPDYRLANSRAGPQFRFVVPGDSHRPGFRPYVNNQFLRPHPLARWNSLEREDADSWDPFNLKARHLNGSFGNNATFNHHLNNRWVHGNPFGPFNRELLVYPNPNFQPGSSNQFNRYS</sequence>
<dbReference type="GeneID" id="20715253"/>
<dbReference type="AlphaFoldDB" id="J4D8H3"/>
<keyword evidence="2" id="KW-1185">Reference proteome</keyword>
<gene>
    <name evidence="1" type="ORF">TOT_030000047</name>
</gene>
<proteinExistence type="predicted"/>
<dbReference type="Proteomes" id="UP000003786">
    <property type="component" value="Chromosome 3"/>
</dbReference>
<dbReference type="RefSeq" id="XP_009691086.1">
    <property type="nucleotide sequence ID" value="XM_009692791.1"/>
</dbReference>
<name>J4D8H3_THEOR</name>
<accession>J4D8H3</accession>
<reference evidence="1 2" key="1">
    <citation type="journal article" date="2012" name="MBio">
        <title>Comparative genome analysis of three eukaryotic parasites with differing abilities to transform leukocytes reveals key mediators of Theileria-induced leukocyte transformation.</title>
        <authorList>
            <person name="Hayashida K."/>
            <person name="Hara Y."/>
            <person name="Abe T."/>
            <person name="Yamasaki C."/>
            <person name="Toyoda A."/>
            <person name="Kosuge T."/>
            <person name="Suzuki Y."/>
            <person name="Sato Y."/>
            <person name="Kawashima S."/>
            <person name="Katayama T."/>
            <person name="Wakaguri H."/>
            <person name="Inoue N."/>
            <person name="Homma K."/>
            <person name="Tada-Umezaki M."/>
            <person name="Yagi Y."/>
            <person name="Fujii Y."/>
            <person name="Habara T."/>
            <person name="Kanehisa M."/>
            <person name="Watanabe H."/>
            <person name="Ito K."/>
            <person name="Gojobori T."/>
            <person name="Sugawara H."/>
            <person name="Imanishi T."/>
            <person name="Weir W."/>
            <person name="Gardner M."/>
            <person name="Pain A."/>
            <person name="Shiels B."/>
            <person name="Hattori M."/>
            <person name="Nene V."/>
            <person name="Sugimoto C."/>
        </authorList>
    </citation>
    <scope>NUCLEOTIDE SEQUENCE [LARGE SCALE GENOMIC DNA]</scope>
    <source>
        <strain evidence="1 2">Shintoku</strain>
    </source>
</reference>
<dbReference type="VEuPathDB" id="PiroplasmaDB:TOT_030000047"/>
<organism evidence="1 2">
    <name type="scientific">Theileria orientalis strain Shintoku</name>
    <dbReference type="NCBI Taxonomy" id="869250"/>
    <lineage>
        <taxon>Eukaryota</taxon>
        <taxon>Sar</taxon>
        <taxon>Alveolata</taxon>
        <taxon>Apicomplexa</taxon>
        <taxon>Aconoidasida</taxon>
        <taxon>Piroplasmida</taxon>
        <taxon>Theileriidae</taxon>
        <taxon>Theileria</taxon>
    </lineage>
</organism>
<evidence type="ECO:0000313" key="1">
    <source>
        <dbReference type="EMBL" id="BAM40785.1"/>
    </source>
</evidence>